<keyword evidence="5" id="KW-0175">Coiled coil</keyword>
<dbReference type="Proteomes" id="UP000688137">
    <property type="component" value="Unassembled WGS sequence"/>
</dbReference>
<organism evidence="8 9">
    <name type="scientific">Paramecium primaurelia</name>
    <dbReference type="NCBI Taxonomy" id="5886"/>
    <lineage>
        <taxon>Eukaryota</taxon>
        <taxon>Sar</taxon>
        <taxon>Alveolata</taxon>
        <taxon>Ciliophora</taxon>
        <taxon>Intramacronucleata</taxon>
        <taxon>Oligohymenophorea</taxon>
        <taxon>Peniculida</taxon>
        <taxon>Parameciidae</taxon>
        <taxon>Paramecium</taxon>
    </lineage>
</organism>
<evidence type="ECO:0000256" key="5">
    <source>
        <dbReference type="SAM" id="Coils"/>
    </source>
</evidence>
<evidence type="ECO:0000259" key="7">
    <source>
        <dbReference type="PROSITE" id="PS50250"/>
    </source>
</evidence>
<dbReference type="PANTHER" id="PTHR14005:SF0">
    <property type="entry name" value="EUKARYOTIC TRANSLATION INITIATION FACTOR 3 SUBUNIT A"/>
    <property type="match status" value="1"/>
</dbReference>
<dbReference type="InterPro" id="IPR027512">
    <property type="entry name" value="EIF3A"/>
</dbReference>
<accession>A0A8S1LKU6</accession>
<dbReference type="InterPro" id="IPR000717">
    <property type="entry name" value="PCI_dom"/>
</dbReference>
<evidence type="ECO:0000256" key="1">
    <source>
        <dbReference type="ARBA" id="ARBA00022490"/>
    </source>
</evidence>
<dbReference type="GO" id="GO:0003743">
    <property type="term" value="F:translation initiation factor activity"/>
    <property type="evidence" value="ECO:0007669"/>
    <property type="project" value="UniProtKB-KW"/>
</dbReference>
<evidence type="ECO:0000256" key="6">
    <source>
        <dbReference type="SAM" id="MobiDB-lite"/>
    </source>
</evidence>
<sequence length="945" mass="111601">MASINYLTLRPEQAYKIYDDYVKEGKNNDALLILFRYLSSFGQRTRKTTNSYQDQGDVSVASNIQYLYKLMQAYIDLRLFVGVNQPDEQNQLKEVFKAYRQMTQHNHLDAFSDILKEYLIKVEKIFSDKVKQYDVEELKKLPFVGQLSYEEPAEELLYLSFDPEAKQQKDQQKSCLRLLWETYRTVMENVKWNEKLEDVYFEILKKVSEFCLKYKRKAEFQWFCDQTNRFVLDLNDRELDIKRNPTHVDLTKPATNDKHVNAIFDIVKTAMALDMQSEASKTLETVKVLKSMRRGNFKASYLMLYYDLLSQIFQKSGNSLFQAFAYYNHYLAFKKKPVQTQEEIKSKNAEINEKLSHLVLSVLVIPLLSADYNQRDKTTSLFEKGTKIPTRDDLLKILGEMNAVKFVQPIIQKVYLLLENQQDLLTVSDQANQVFNELRQNEKYQLFIPLLEENLVGQVLKSISRIYRTIKLDQLKELLKFTNSETIFQTLIYSNSNKFISCKVDFQSQIVSFNSNQISNDQQILPTILLNLQPQRVIQDPIEQAKKQLDSSNLVILTRQQTLKNLNRLADPDLIKKKVEEDNQKVIQEMKEQRRQDEERKKFEQERIAEMEAKKAKELAIRQKLLQDIIKLKGGKYVTFEINGERKKIELLKDYHLLNIDTGILQDIKKKFEEEAKKGADDKYLRTYKKNDYIERERAILESKIITSWPEDNIEEAQKKHEQQYQANLKLKESLTDAFKYHDEIMTGKRQQKEKELQEKIEQFKAELTQKYKKIIVDRAQQLLKQDEEKKLREEEARKKEQEEKEKKLKAQQAEKQPVFENKFARSSQTSQQQSSQQQPIQQVTQQSQPQAQTQTQTQTQFGRSFGGFSNSKPQNEVQQSKPVQQFSRSTASSGQQQPQEQPQQQQPQQQQPQQQQQQQQQPQQQQRQTQQQTNQAQKFQRNKQ</sequence>
<dbReference type="EMBL" id="CAJJDM010000039">
    <property type="protein sequence ID" value="CAD8066921.1"/>
    <property type="molecule type" value="Genomic_DNA"/>
</dbReference>
<feature type="domain" description="PCI" evidence="7">
    <location>
        <begin position="322"/>
        <end position="518"/>
    </location>
</feature>
<dbReference type="PROSITE" id="PS50250">
    <property type="entry name" value="PCI"/>
    <property type="match status" value="1"/>
</dbReference>
<dbReference type="OMA" id="EHITNKR"/>
<dbReference type="AlphaFoldDB" id="A0A8S1LKU6"/>
<name>A0A8S1LKU6_PARPR</name>
<keyword evidence="2" id="KW-0396">Initiation factor</keyword>
<dbReference type="InterPro" id="IPR054711">
    <property type="entry name" value="eIF3a_PCI_TPR-like"/>
</dbReference>
<keyword evidence="9" id="KW-1185">Reference proteome</keyword>
<dbReference type="GO" id="GO:0003729">
    <property type="term" value="F:mRNA binding"/>
    <property type="evidence" value="ECO:0007669"/>
    <property type="project" value="TreeGrafter"/>
</dbReference>
<dbReference type="GO" id="GO:0043614">
    <property type="term" value="C:multi-eIF complex"/>
    <property type="evidence" value="ECO:0007669"/>
    <property type="project" value="TreeGrafter"/>
</dbReference>
<feature type="region of interest" description="Disordered" evidence="6">
    <location>
        <begin position="785"/>
        <end position="945"/>
    </location>
</feature>
<evidence type="ECO:0000256" key="4">
    <source>
        <dbReference type="ARBA" id="ARBA00022917"/>
    </source>
</evidence>
<keyword evidence="1" id="KW-0963">Cytoplasm</keyword>
<dbReference type="PANTHER" id="PTHR14005">
    <property type="entry name" value="EUKARYOTIC TRANSLATION INITIATION FACTOR 3, THETA SUBUNIT"/>
    <property type="match status" value="1"/>
</dbReference>
<feature type="compositionally biased region" description="Basic and acidic residues" evidence="6">
    <location>
        <begin position="785"/>
        <end position="809"/>
    </location>
</feature>
<feature type="compositionally biased region" description="Low complexity" evidence="6">
    <location>
        <begin position="896"/>
        <end position="938"/>
    </location>
</feature>
<dbReference type="GO" id="GO:0002188">
    <property type="term" value="P:translation reinitiation"/>
    <property type="evidence" value="ECO:0007669"/>
    <property type="project" value="TreeGrafter"/>
</dbReference>
<keyword evidence="4" id="KW-0648">Protein biosynthesis</keyword>
<keyword evidence="3" id="KW-0694">RNA-binding</keyword>
<evidence type="ECO:0000313" key="9">
    <source>
        <dbReference type="Proteomes" id="UP000688137"/>
    </source>
</evidence>
<gene>
    <name evidence="8" type="ORF">PPRIM_AZ9-3.1.T0400021</name>
</gene>
<feature type="compositionally biased region" description="Polar residues" evidence="6">
    <location>
        <begin position="868"/>
        <end position="895"/>
    </location>
</feature>
<evidence type="ECO:0000256" key="3">
    <source>
        <dbReference type="ARBA" id="ARBA00022884"/>
    </source>
</evidence>
<feature type="coiled-coil region" evidence="5">
    <location>
        <begin position="576"/>
        <end position="614"/>
    </location>
</feature>
<proteinExistence type="predicted"/>
<evidence type="ECO:0000313" key="8">
    <source>
        <dbReference type="EMBL" id="CAD8066921.1"/>
    </source>
</evidence>
<protein>
    <recommendedName>
        <fullName evidence="7">PCI domain-containing protein</fullName>
    </recommendedName>
</protein>
<dbReference type="GO" id="GO:0001732">
    <property type="term" value="P:formation of cytoplasmic translation initiation complex"/>
    <property type="evidence" value="ECO:0007669"/>
    <property type="project" value="TreeGrafter"/>
</dbReference>
<evidence type="ECO:0000256" key="2">
    <source>
        <dbReference type="ARBA" id="ARBA00022540"/>
    </source>
</evidence>
<comment type="caution">
    <text evidence="8">The sequence shown here is derived from an EMBL/GenBank/DDBJ whole genome shotgun (WGS) entry which is preliminary data.</text>
</comment>
<feature type="compositionally biased region" description="Low complexity" evidence="6">
    <location>
        <begin position="827"/>
        <end position="861"/>
    </location>
</feature>
<dbReference type="Pfam" id="PF22591">
    <property type="entry name" value="eIF3a_PCI_TPR-like"/>
    <property type="match status" value="1"/>
</dbReference>
<reference evidence="8" key="1">
    <citation type="submission" date="2021-01" db="EMBL/GenBank/DDBJ databases">
        <authorList>
            <consortium name="Genoscope - CEA"/>
            <person name="William W."/>
        </authorList>
    </citation>
    <scope>NUCLEOTIDE SEQUENCE</scope>
</reference>
<dbReference type="GO" id="GO:0071541">
    <property type="term" value="C:eukaryotic translation initiation factor 3 complex, eIF3m"/>
    <property type="evidence" value="ECO:0007669"/>
    <property type="project" value="TreeGrafter"/>
</dbReference>
<dbReference type="GO" id="GO:0071540">
    <property type="term" value="C:eukaryotic translation initiation factor 3 complex, eIF3e"/>
    <property type="evidence" value="ECO:0007669"/>
    <property type="project" value="TreeGrafter"/>
</dbReference>